<keyword evidence="7" id="KW-0456">Lyase</keyword>
<dbReference type="Proteomes" id="UP000183447">
    <property type="component" value="Unassembled WGS sequence"/>
</dbReference>
<evidence type="ECO:0000313" key="10">
    <source>
        <dbReference type="Proteomes" id="UP000183447"/>
    </source>
</evidence>
<keyword evidence="5" id="KW-0190">Covalent protein-DNA linkage</keyword>
<dbReference type="Gene3D" id="3.90.1680.20">
    <property type="match status" value="2"/>
</dbReference>
<dbReference type="EMBL" id="FPKU01000004">
    <property type="protein sequence ID" value="SFZ86668.1"/>
    <property type="molecule type" value="Genomic_DNA"/>
</dbReference>
<dbReference type="SUPFAM" id="SSF143081">
    <property type="entry name" value="BB1717-like"/>
    <property type="match status" value="1"/>
</dbReference>
<sequence length="334" mass="37626">MSRRKGELTTGMIDRDFPHQVCIPASLAQGPGTGQFCTYHELKVAPRRHSVVWRDEWHVVYCFARADHAAMFRAAFDGYRMDPKDRGHKIWFRWTPKSEPLTYTQEQMIADGSMCNLYSHTSNRQAIIDLARAWRTTPEIGNLPPQPGIFPDYAAPIVRNTGEGRELAMARWGLPSPQFALKGRSTDPGVTNVRNVASPHWRRWLGEVNRCLVPFTSFSEYETLADGRKEVVWFAIDDRRPLAFFAGIHVRAWASTRKKAEGEVTADLFAFLTSEPNAEVAPIHPKAMPVILTTDAEREAWMTAPWAEAAGLQRPLPDGSLRIVARGSKEDGVV</sequence>
<evidence type="ECO:0000256" key="4">
    <source>
        <dbReference type="ARBA" id="ARBA00022801"/>
    </source>
</evidence>
<comment type="similarity">
    <text evidence="1 8">Belongs to the SOS response-associated peptidase family.</text>
</comment>
<keyword evidence="2 8" id="KW-0645">Protease</keyword>
<dbReference type="AlphaFoldDB" id="A0A1K2I4M1"/>
<dbReference type="PANTHER" id="PTHR13604">
    <property type="entry name" value="DC12-RELATED"/>
    <property type="match status" value="1"/>
</dbReference>
<dbReference type="InterPro" id="IPR003738">
    <property type="entry name" value="SRAP"/>
</dbReference>
<keyword evidence="10" id="KW-1185">Reference proteome</keyword>
<name>A0A1K2I4M1_9HYPH</name>
<evidence type="ECO:0000256" key="6">
    <source>
        <dbReference type="ARBA" id="ARBA00023125"/>
    </source>
</evidence>
<dbReference type="STRING" id="665118.SAMN02983003_3862"/>
<dbReference type="GO" id="GO:0106300">
    <property type="term" value="P:protein-DNA covalent cross-linking repair"/>
    <property type="evidence" value="ECO:0007669"/>
    <property type="project" value="InterPro"/>
</dbReference>
<evidence type="ECO:0000313" key="9">
    <source>
        <dbReference type="EMBL" id="SFZ86668.1"/>
    </source>
</evidence>
<evidence type="ECO:0000256" key="3">
    <source>
        <dbReference type="ARBA" id="ARBA00022763"/>
    </source>
</evidence>
<dbReference type="GO" id="GO:0006508">
    <property type="term" value="P:proteolysis"/>
    <property type="evidence" value="ECO:0007669"/>
    <property type="project" value="UniProtKB-KW"/>
</dbReference>
<protein>
    <recommendedName>
        <fullName evidence="8">Abasic site processing protein</fullName>
        <ecNumber evidence="8">3.4.-.-</ecNumber>
    </recommendedName>
</protein>
<proteinExistence type="inferred from homology"/>
<gene>
    <name evidence="9" type="ORF">SAMN02983003_3862</name>
</gene>
<evidence type="ECO:0000256" key="2">
    <source>
        <dbReference type="ARBA" id="ARBA00022670"/>
    </source>
</evidence>
<organism evidence="9 10">
    <name type="scientific">Devosia enhydra</name>
    <dbReference type="NCBI Taxonomy" id="665118"/>
    <lineage>
        <taxon>Bacteria</taxon>
        <taxon>Pseudomonadati</taxon>
        <taxon>Pseudomonadota</taxon>
        <taxon>Alphaproteobacteria</taxon>
        <taxon>Hyphomicrobiales</taxon>
        <taxon>Devosiaceae</taxon>
        <taxon>Devosia</taxon>
    </lineage>
</organism>
<dbReference type="EC" id="3.4.-.-" evidence="8"/>
<evidence type="ECO:0000256" key="5">
    <source>
        <dbReference type="ARBA" id="ARBA00023124"/>
    </source>
</evidence>
<dbReference type="GO" id="GO:0016829">
    <property type="term" value="F:lyase activity"/>
    <property type="evidence" value="ECO:0007669"/>
    <property type="project" value="UniProtKB-KW"/>
</dbReference>
<dbReference type="GO" id="GO:0008233">
    <property type="term" value="F:peptidase activity"/>
    <property type="evidence" value="ECO:0007669"/>
    <property type="project" value="UniProtKB-KW"/>
</dbReference>
<accession>A0A1K2I4M1</accession>
<evidence type="ECO:0000256" key="8">
    <source>
        <dbReference type="RuleBase" id="RU364100"/>
    </source>
</evidence>
<evidence type="ECO:0000256" key="1">
    <source>
        <dbReference type="ARBA" id="ARBA00008136"/>
    </source>
</evidence>
<evidence type="ECO:0000256" key="7">
    <source>
        <dbReference type="ARBA" id="ARBA00023239"/>
    </source>
</evidence>
<dbReference type="InterPro" id="IPR036590">
    <property type="entry name" value="SRAP-like"/>
</dbReference>
<keyword evidence="4 8" id="KW-0378">Hydrolase</keyword>
<keyword evidence="6" id="KW-0238">DNA-binding</keyword>
<dbReference type="Pfam" id="PF02586">
    <property type="entry name" value="SRAP"/>
    <property type="match status" value="1"/>
</dbReference>
<dbReference type="PANTHER" id="PTHR13604:SF0">
    <property type="entry name" value="ABASIC SITE PROCESSING PROTEIN HMCES"/>
    <property type="match status" value="1"/>
</dbReference>
<reference evidence="9 10" key="1">
    <citation type="submission" date="2016-11" db="EMBL/GenBank/DDBJ databases">
        <authorList>
            <person name="Jaros S."/>
            <person name="Januszkiewicz K."/>
            <person name="Wedrychowicz H."/>
        </authorList>
    </citation>
    <scope>NUCLEOTIDE SEQUENCE [LARGE SCALE GENOMIC DNA]</scope>
    <source>
        <strain evidence="9 10">ATCC 23634</strain>
    </source>
</reference>
<keyword evidence="3" id="KW-0227">DNA damage</keyword>
<dbReference type="GO" id="GO:0003697">
    <property type="term" value="F:single-stranded DNA binding"/>
    <property type="evidence" value="ECO:0007669"/>
    <property type="project" value="InterPro"/>
</dbReference>